<protein>
    <submittedName>
        <fullName evidence="1">Uncharacterized protein</fullName>
    </submittedName>
</protein>
<reference evidence="1" key="1">
    <citation type="submission" date="2023-07" db="EMBL/GenBank/DDBJ databases">
        <title>Chromosome-level genome assembly of Artemia franciscana.</title>
        <authorList>
            <person name="Jo E."/>
        </authorList>
    </citation>
    <scope>NUCLEOTIDE SEQUENCE</scope>
    <source>
        <tissue evidence="1">Whole body</tissue>
    </source>
</reference>
<keyword evidence="2" id="KW-1185">Reference proteome</keyword>
<organism evidence="1 2">
    <name type="scientific">Artemia franciscana</name>
    <name type="common">Brine shrimp</name>
    <name type="synonym">Artemia sanfranciscana</name>
    <dbReference type="NCBI Taxonomy" id="6661"/>
    <lineage>
        <taxon>Eukaryota</taxon>
        <taxon>Metazoa</taxon>
        <taxon>Ecdysozoa</taxon>
        <taxon>Arthropoda</taxon>
        <taxon>Crustacea</taxon>
        <taxon>Branchiopoda</taxon>
        <taxon>Anostraca</taxon>
        <taxon>Artemiidae</taxon>
        <taxon>Artemia</taxon>
    </lineage>
</organism>
<dbReference type="Proteomes" id="UP001187531">
    <property type="component" value="Unassembled WGS sequence"/>
</dbReference>
<comment type="caution">
    <text evidence="1">The sequence shown here is derived from an EMBL/GenBank/DDBJ whole genome shotgun (WGS) entry which is preliminary data.</text>
</comment>
<evidence type="ECO:0000313" key="2">
    <source>
        <dbReference type="Proteomes" id="UP001187531"/>
    </source>
</evidence>
<dbReference type="AlphaFoldDB" id="A0AA88HG88"/>
<evidence type="ECO:0000313" key="1">
    <source>
        <dbReference type="EMBL" id="KAK2708560.1"/>
    </source>
</evidence>
<sequence>MIYAQNDERNRNISLKIVPKSVKNTRLSARFSGCQTKLHKKIARFSGYQAKFSVVVSYAPKNVKVIEYEEKFYQPPQSVVNSIPKHDIPYILRDLNVVVENDESYCPQALGRHSMVVRKKRIEDD</sequence>
<proteinExistence type="predicted"/>
<accession>A0AA88HG88</accession>
<name>A0AA88HG88_ARTSF</name>
<dbReference type="EMBL" id="JAVRJZ010000018">
    <property type="protein sequence ID" value="KAK2708560.1"/>
    <property type="molecule type" value="Genomic_DNA"/>
</dbReference>
<gene>
    <name evidence="1" type="ORF">QYM36_014236</name>
</gene>